<dbReference type="RefSeq" id="WP_249456639.1">
    <property type="nucleotide sequence ID" value="NZ_JAMCCK010000002.1"/>
</dbReference>
<reference evidence="1 2" key="1">
    <citation type="submission" date="2022-05" db="EMBL/GenBank/DDBJ databases">
        <title>Genome Resource of Streptomyces lavenduligriseus GA1-1, a Strain with Broad-Spectrum Antifungal Activity against Phytopathogenic Fungi.</title>
        <authorList>
            <person name="Qi D."/>
        </authorList>
    </citation>
    <scope>NUCLEOTIDE SEQUENCE [LARGE SCALE GENOMIC DNA]</scope>
    <source>
        <strain evidence="1 2">GA1-1</strain>
    </source>
</reference>
<sequence length="196" mass="21549">MIEQSESPLEVLRLVPPFGDHFKGLLIDGGPVIGWELDSEANELPSVISSGWHGNPKGVAAEYPSGHPAAPVLSRRLTEETRSRFQDFGYYIPVTAPGVQPGDYYAYVPTVVADCLDKNASSPPDEAGEIERAVFVPEELPLDAPCFRLPDNRTYVYWNGWAAQLIRSIVGPENIGLRLVWSSDPHATPHPRPMGF</sequence>
<evidence type="ECO:0000313" key="1">
    <source>
        <dbReference type="EMBL" id="MCL3992090.1"/>
    </source>
</evidence>
<comment type="caution">
    <text evidence="1">The sequence shown here is derived from an EMBL/GenBank/DDBJ whole genome shotgun (WGS) entry which is preliminary data.</text>
</comment>
<evidence type="ECO:0000313" key="2">
    <source>
        <dbReference type="Proteomes" id="UP001202052"/>
    </source>
</evidence>
<proteinExistence type="predicted"/>
<protein>
    <submittedName>
        <fullName evidence="1">Uncharacterized protein</fullName>
    </submittedName>
</protein>
<keyword evidence="2" id="KW-1185">Reference proteome</keyword>
<organism evidence="1 2">
    <name type="scientific">Streptomyces lavenduligriseus</name>
    <dbReference type="NCBI Taxonomy" id="67315"/>
    <lineage>
        <taxon>Bacteria</taxon>
        <taxon>Bacillati</taxon>
        <taxon>Actinomycetota</taxon>
        <taxon>Actinomycetes</taxon>
        <taxon>Kitasatosporales</taxon>
        <taxon>Streptomycetaceae</taxon>
        <taxon>Streptomyces</taxon>
    </lineage>
</organism>
<dbReference type="Proteomes" id="UP001202052">
    <property type="component" value="Unassembled WGS sequence"/>
</dbReference>
<name>A0ABT0NKV1_9ACTN</name>
<accession>A0ABT0NKV1</accession>
<dbReference type="EMBL" id="JAMCCK010000002">
    <property type="protein sequence ID" value="MCL3992090.1"/>
    <property type="molecule type" value="Genomic_DNA"/>
</dbReference>
<gene>
    <name evidence="1" type="ORF">M4438_00820</name>
</gene>